<proteinExistence type="predicted"/>
<dbReference type="EMBL" id="JAPESX010003277">
    <property type="protein sequence ID" value="KAJ8105305.1"/>
    <property type="molecule type" value="Genomic_DNA"/>
</dbReference>
<organism evidence="1 2">
    <name type="scientific">Nemania bipapillata</name>
    <dbReference type="NCBI Taxonomy" id="110536"/>
    <lineage>
        <taxon>Eukaryota</taxon>
        <taxon>Fungi</taxon>
        <taxon>Dikarya</taxon>
        <taxon>Ascomycota</taxon>
        <taxon>Pezizomycotina</taxon>
        <taxon>Sordariomycetes</taxon>
        <taxon>Xylariomycetidae</taxon>
        <taxon>Xylariales</taxon>
        <taxon>Xylariaceae</taxon>
        <taxon>Nemania</taxon>
    </lineage>
</organism>
<evidence type="ECO:0000313" key="2">
    <source>
        <dbReference type="Proteomes" id="UP001153334"/>
    </source>
</evidence>
<name>A0ACC2HR37_9PEZI</name>
<keyword evidence="2" id="KW-1185">Reference proteome</keyword>
<evidence type="ECO:0000313" key="1">
    <source>
        <dbReference type="EMBL" id="KAJ8105305.1"/>
    </source>
</evidence>
<protein>
    <submittedName>
        <fullName evidence="1">Uncharacterized protein</fullName>
    </submittedName>
</protein>
<sequence>MTAAVMNAGIPACQYRVLIAGGCYAGLSAAINLLEKCDTIDSPISVDVTIVDERDGYYHLIGSPLAMASREYAEKAWVEYKHVKVLQRPNVTFVQGSVTNVDCENKTATIAERTTHKTRVESYDFFIAATGLRRTWPVVPQALTREAYLAEVGAHCDRVLNSTAPVLVVGGG</sequence>
<gene>
    <name evidence="1" type="ORF">ONZ43_g7479</name>
</gene>
<accession>A0ACC2HR37</accession>
<reference evidence="1" key="1">
    <citation type="submission" date="2022-11" db="EMBL/GenBank/DDBJ databases">
        <title>Genome Sequence of Nemania bipapillata.</title>
        <authorList>
            <person name="Buettner E."/>
        </authorList>
    </citation>
    <scope>NUCLEOTIDE SEQUENCE</scope>
    <source>
        <strain evidence="1">CP14</strain>
    </source>
</reference>
<comment type="caution">
    <text evidence="1">The sequence shown here is derived from an EMBL/GenBank/DDBJ whole genome shotgun (WGS) entry which is preliminary data.</text>
</comment>
<dbReference type="Proteomes" id="UP001153334">
    <property type="component" value="Unassembled WGS sequence"/>
</dbReference>